<dbReference type="PANTHER" id="PTHR33086">
    <property type="entry name" value="OS05G0468200 PROTEIN-RELATED"/>
    <property type="match status" value="1"/>
</dbReference>
<feature type="region of interest" description="Disordered" evidence="1">
    <location>
        <begin position="245"/>
        <end position="267"/>
    </location>
</feature>
<keyword evidence="3" id="KW-1185">Reference proteome</keyword>
<protein>
    <recommendedName>
        <fullName evidence="4">DUF1618 domain-containing protein</fullName>
    </recommendedName>
</protein>
<sequence length="555" mass="58675">MSNQGAAAGAAPRPLAWAVLERAAVFVKPGSEALRCGVEYDLHPKLAVPNLCTLRLSRALLAGDEDDTEVVAYVESADANGDILVSVWSPGAVAPRLLVCRGGTGKVDSLPGVPDEVGVLESEFGAASTGILPTAGGQGHYKVVQLQRAAPGSPSSSASSTKALCFCSASQTWTWAAPAHPRRFHFEWLSDEVETSRVNVVVGQHVHPVFEPHTVVGYGHDMLAFVDLKHRLLLLLDPAAPAAATTLPLPSPEEDGPCLRPRRTATPRQGSLSVLQLATDGCLVMHRLEEELEEWVRCFHVPRERIIWSDATVGLRLANAMAAEKGFSDVGVGPVDPGNRNHICFFSFDAKVAFTVEVDPAKSSAQFCCKEDVTSCGTCLHVLSLLVDVADDPAAAESEAGAPITTTLARKHVHRIPPVAKVGGAVGMLLAVPYAPAVAGAVAGLAVLDQAVTAGEEFLDWWTKPRPTAKDSIFVGTPEEAARAICDWILKDKPAGMLLYPAPGASKEEAAAIRNLVLTQGAGQLLPLPTVPVPLDDDDDGYDLVGSALPHFWSD</sequence>
<name>A0ABC9H928_9POAL</name>
<accession>A0ABC9H928</accession>
<dbReference type="AlphaFoldDB" id="A0ABC9H928"/>
<gene>
    <name evidence="2" type="ORF">URODEC1_LOCUS124297</name>
</gene>
<proteinExistence type="predicted"/>
<dbReference type="PANTHER" id="PTHR33086:SF51">
    <property type="entry name" value="OS06G0307900 PROTEIN"/>
    <property type="match status" value="1"/>
</dbReference>
<evidence type="ECO:0000313" key="2">
    <source>
        <dbReference type="EMBL" id="CAM0151322.1"/>
    </source>
</evidence>
<evidence type="ECO:0008006" key="4">
    <source>
        <dbReference type="Google" id="ProtNLM"/>
    </source>
</evidence>
<evidence type="ECO:0000256" key="1">
    <source>
        <dbReference type="SAM" id="MobiDB-lite"/>
    </source>
</evidence>
<dbReference type="EMBL" id="CAXIPR030004510">
    <property type="protein sequence ID" value="CAM0151322.1"/>
    <property type="molecule type" value="Genomic_DNA"/>
</dbReference>
<organism evidence="2 3">
    <name type="scientific">Urochloa decumbens</name>
    <dbReference type="NCBI Taxonomy" id="240449"/>
    <lineage>
        <taxon>Eukaryota</taxon>
        <taxon>Viridiplantae</taxon>
        <taxon>Streptophyta</taxon>
        <taxon>Embryophyta</taxon>
        <taxon>Tracheophyta</taxon>
        <taxon>Spermatophyta</taxon>
        <taxon>Magnoliopsida</taxon>
        <taxon>Liliopsida</taxon>
        <taxon>Poales</taxon>
        <taxon>Poaceae</taxon>
        <taxon>PACMAD clade</taxon>
        <taxon>Panicoideae</taxon>
        <taxon>Panicodae</taxon>
        <taxon>Paniceae</taxon>
        <taxon>Melinidinae</taxon>
        <taxon>Urochloa</taxon>
    </lineage>
</organism>
<evidence type="ECO:0000313" key="3">
    <source>
        <dbReference type="Proteomes" id="UP001497457"/>
    </source>
</evidence>
<comment type="caution">
    <text evidence="2">The sequence shown here is derived from an EMBL/GenBank/DDBJ whole genome shotgun (WGS) entry which is preliminary data.</text>
</comment>
<dbReference type="Proteomes" id="UP001497457">
    <property type="component" value="Unassembled WGS sequence"/>
</dbReference>
<reference evidence="2 3" key="1">
    <citation type="submission" date="2024-10" db="EMBL/GenBank/DDBJ databases">
        <authorList>
            <person name="Ryan C."/>
        </authorList>
    </citation>
    <scope>NUCLEOTIDE SEQUENCE [LARGE SCALE GENOMIC DNA]</scope>
</reference>